<protein>
    <submittedName>
        <fullName evidence="2">Guanine nucleotide-binding protein subunit gamma 3</fullName>
    </submittedName>
</protein>
<dbReference type="EMBL" id="JAMFTS010000005">
    <property type="protein sequence ID" value="KAJ4745926.1"/>
    <property type="molecule type" value="Genomic_DNA"/>
</dbReference>
<reference evidence="2" key="1">
    <citation type="submission" date="2022-08" db="EMBL/GenBank/DDBJ databases">
        <authorList>
            <person name="Marques A."/>
        </authorList>
    </citation>
    <scope>NUCLEOTIDE SEQUENCE</scope>
    <source>
        <strain evidence="2">RhyPub2mFocal</strain>
        <tissue evidence="2">Leaves</tissue>
    </source>
</reference>
<dbReference type="InterPro" id="IPR055305">
    <property type="entry name" value="GG3-like"/>
</dbReference>
<name>A0AAV8BRW4_9POAL</name>
<proteinExistence type="predicted"/>
<keyword evidence="3" id="KW-1185">Reference proteome</keyword>
<gene>
    <name evidence="2" type="ORF">LUZ62_080331</name>
</gene>
<accession>A0AAV8BRW4</accession>
<dbReference type="SMART" id="SM01224">
    <property type="entry name" value="G_gamma"/>
    <property type="match status" value="1"/>
</dbReference>
<dbReference type="PANTHER" id="PTHR32378:SF10">
    <property type="entry name" value="GUANINE NUCLEOTIDE-BINDING PROTEIN SUBUNIT GAMMA 3"/>
    <property type="match status" value="1"/>
</dbReference>
<comment type="caution">
    <text evidence="2">The sequence shown here is derived from an EMBL/GenBank/DDBJ whole genome shotgun (WGS) entry which is preliminary data.</text>
</comment>
<dbReference type="AlphaFoldDB" id="A0AAV8BRW4"/>
<evidence type="ECO:0000259" key="1">
    <source>
        <dbReference type="SMART" id="SM01224"/>
    </source>
</evidence>
<dbReference type="Proteomes" id="UP001140206">
    <property type="component" value="Chromosome 5"/>
</dbReference>
<evidence type="ECO:0000313" key="3">
    <source>
        <dbReference type="Proteomes" id="UP001140206"/>
    </source>
</evidence>
<organism evidence="2 3">
    <name type="scientific">Rhynchospora pubera</name>
    <dbReference type="NCBI Taxonomy" id="906938"/>
    <lineage>
        <taxon>Eukaryota</taxon>
        <taxon>Viridiplantae</taxon>
        <taxon>Streptophyta</taxon>
        <taxon>Embryophyta</taxon>
        <taxon>Tracheophyta</taxon>
        <taxon>Spermatophyta</taxon>
        <taxon>Magnoliopsida</taxon>
        <taxon>Liliopsida</taxon>
        <taxon>Poales</taxon>
        <taxon>Cyperaceae</taxon>
        <taxon>Cyperoideae</taxon>
        <taxon>Rhynchosporeae</taxon>
        <taxon>Rhynchospora</taxon>
    </lineage>
</organism>
<evidence type="ECO:0000313" key="2">
    <source>
        <dbReference type="EMBL" id="KAJ4745926.1"/>
    </source>
</evidence>
<dbReference type="PANTHER" id="PTHR32378">
    <property type="entry name" value="GUANINE NUCLEOTIDE-BINDING PROTEIN SUBUNIT GAMMA 3"/>
    <property type="match status" value="1"/>
</dbReference>
<feature type="domain" description="G protein gamma" evidence="1">
    <location>
        <begin position="48"/>
        <end position="115"/>
    </location>
</feature>
<sequence>MSSFGIMGVANNGGRHWGWMGEPQRERLSGFRNVSESASFCFLPVFCTNLKETQVSLQEELHSLEGVQPVSRCCKEVNEFIGTKPDPIIPVNKKRHGSCRMWRWIRSKICCCVSWICCLEKPTNCSCPQSKNCECCSCECSCDSCSYPNCTCCNSNCCTCPEVSCCPCCRSFCNCKPNCSCINCKQNCGCINCKQNCGCINCKQNCGCINCCSSNCNISCCQCRPSCSTHCGSCCSESCCSCMRCSCTKPQCFSGAFSCFWPFSCCCKSNCGKSLCCRSCCVLRTPSCPECSCGCVWSCPTCGDICRCIKRNNPCCISGCFC</sequence>
<dbReference type="InterPro" id="IPR015898">
    <property type="entry name" value="G-protein_gamma-like_dom"/>
</dbReference>